<reference evidence="1 2" key="1">
    <citation type="journal article" date="2015" name="Genome Announc.">
        <title>Draft Genome of the Euendolithic (true boring) Cyanobacterium Mastigocoleus testarum strain BC008.</title>
        <authorList>
            <person name="Guida B.S."/>
            <person name="Garcia-Pichel F."/>
        </authorList>
    </citation>
    <scope>NUCLEOTIDE SEQUENCE [LARGE SCALE GENOMIC DNA]</scope>
    <source>
        <strain evidence="1 2">BC008</strain>
    </source>
</reference>
<evidence type="ECO:0000313" key="2">
    <source>
        <dbReference type="Proteomes" id="UP000053372"/>
    </source>
</evidence>
<sequence>MMETSDFSLSKYLLDIASDIQIESNFCIRHCGYEPFILPPTIAKRFKQLSFALQNKYLALLLRNLLYGIYYNHSLSDVLAVRKDKFILNKNLELDCAFDVDWDFYDQLHQSNCGTGYFDFDWQVLKREPDGSLALAKDGLNLYVEYDHHSDPPIEDAKTGELISILMPNHQLQNGVYIAIGDAGKIQHDKDIGLICFNISPAGAIAMMDSLTPGLNNLEIPFHFQVLHNPNFYQRFDSGILYFERKDYLGLKNVLETVYLENQSYFEQKVPLFTKLLAPGLSIAEEPNQKFAPQESFGMNRCQIIANALLDAWRQGENSPRKRVDFIHQHFKEMGISLDYPYLNPDSEDVYQMLNL</sequence>
<evidence type="ECO:0000313" key="1">
    <source>
        <dbReference type="EMBL" id="KST67084.1"/>
    </source>
</evidence>
<gene>
    <name evidence="1" type="ORF">BC008_28250</name>
</gene>
<dbReference type="Proteomes" id="UP000053372">
    <property type="component" value="Unassembled WGS sequence"/>
</dbReference>
<organism evidence="1 2">
    <name type="scientific">Mastigocoleus testarum BC008</name>
    <dbReference type="NCBI Taxonomy" id="371196"/>
    <lineage>
        <taxon>Bacteria</taxon>
        <taxon>Bacillati</taxon>
        <taxon>Cyanobacteriota</taxon>
        <taxon>Cyanophyceae</taxon>
        <taxon>Nostocales</taxon>
        <taxon>Hapalosiphonaceae</taxon>
        <taxon>Mastigocoleus</taxon>
    </lineage>
</organism>
<name>A0A0V7ZQZ4_9CYAN</name>
<comment type="caution">
    <text evidence="1">The sequence shown here is derived from an EMBL/GenBank/DDBJ whole genome shotgun (WGS) entry which is preliminary data.</text>
</comment>
<dbReference type="EMBL" id="LMTZ01000091">
    <property type="protein sequence ID" value="KST67084.1"/>
    <property type="molecule type" value="Genomic_DNA"/>
</dbReference>
<keyword evidence="2" id="KW-1185">Reference proteome</keyword>
<dbReference type="AlphaFoldDB" id="A0A0V7ZQZ4"/>
<dbReference type="Pfam" id="PF17914">
    <property type="entry name" value="HopA1"/>
    <property type="match status" value="1"/>
</dbReference>
<protein>
    <submittedName>
        <fullName evidence="1">Uncharacterized protein</fullName>
    </submittedName>
</protein>
<accession>A0A0V7ZQZ4</accession>
<dbReference type="OrthoDB" id="939976at2"/>
<proteinExistence type="predicted"/>
<dbReference type="InterPro" id="IPR040871">
    <property type="entry name" value="HopA1"/>
</dbReference>